<comment type="similarity">
    <text evidence="1">Belongs to the protein-tyrosine phosphatase family. Non-receptor class dual specificity subfamily.</text>
</comment>
<protein>
    <recommendedName>
        <fullName evidence="2">protein-tyrosine-phosphatase</fullName>
        <ecNumber evidence="2">3.1.3.48</ecNumber>
    </recommendedName>
</protein>
<feature type="region of interest" description="Disordered" evidence="5">
    <location>
        <begin position="1"/>
        <end position="22"/>
    </location>
</feature>
<dbReference type="RefSeq" id="XP_011130338.1">
    <property type="nucleotide sequence ID" value="XM_011132036.1"/>
</dbReference>
<evidence type="ECO:0000313" key="7">
    <source>
        <dbReference type="Proteomes" id="UP000019763"/>
    </source>
</evidence>
<sequence>MAEPHEATQKQKSRGYVNKSDKQRVLSTCENINLNEAAFQKLSKTIESEMAGVINCPYCNFKLGRYAWTGSNCTCGAFVTPSFFVPKSKVDKEVPIPSNTFSHPT</sequence>
<comment type="caution">
    <text evidence="6">The sequence shown here is derived from an EMBL/GenBank/DDBJ whole genome shotgun (WGS) entry which is preliminary data.</text>
</comment>
<dbReference type="Proteomes" id="UP000019763">
    <property type="component" value="Unassembled WGS sequence"/>
</dbReference>
<proteinExistence type="inferred from homology"/>
<accession>A0A023B781</accession>
<organism evidence="6 7">
    <name type="scientific">Gregarina niphandrodes</name>
    <name type="common">Septate eugregarine</name>
    <dbReference type="NCBI Taxonomy" id="110365"/>
    <lineage>
        <taxon>Eukaryota</taxon>
        <taxon>Sar</taxon>
        <taxon>Alveolata</taxon>
        <taxon>Apicomplexa</taxon>
        <taxon>Conoidasida</taxon>
        <taxon>Gregarinasina</taxon>
        <taxon>Eugregarinorida</taxon>
        <taxon>Gregarinidae</taxon>
        <taxon>Gregarina</taxon>
    </lineage>
</organism>
<keyword evidence="7" id="KW-1185">Reference proteome</keyword>
<dbReference type="PANTHER" id="PTHR45848:SF4">
    <property type="entry name" value="DUAL SPECIFICITY PROTEIN PHOSPHATASE 12"/>
    <property type="match status" value="1"/>
</dbReference>
<dbReference type="GO" id="GO:0004725">
    <property type="term" value="F:protein tyrosine phosphatase activity"/>
    <property type="evidence" value="ECO:0007669"/>
    <property type="project" value="UniProtKB-EC"/>
</dbReference>
<evidence type="ECO:0000256" key="1">
    <source>
        <dbReference type="ARBA" id="ARBA00008601"/>
    </source>
</evidence>
<dbReference type="EMBL" id="AFNH02000541">
    <property type="protein sequence ID" value="EZG67084.1"/>
    <property type="molecule type" value="Genomic_DNA"/>
</dbReference>
<dbReference type="VEuPathDB" id="CryptoDB:GNI_071960"/>
<evidence type="ECO:0000313" key="6">
    <source>
        <dbReference type="EMBL" id="EZG67084.1"/>
    </source>
</evidence>
<dbReference type="GeneID" id="22912623"/>
<evidence type="ECO:0000256" key="4">
    <source>
        <dbReference type="ARBA" id="ARBA00022912"/>
    </source>
</evidence>
<dbReference type="EC" id="3.1.3.48" evidence="2"/>
<reference evidence="6" key="1">
    <citation type="submission" date="2013-12" db="EMBL/GenBank/DDBJ databases">
        <authorList>
            <person name="Omoto C.K."/>
            <person name="Sibley D."/>
            <person name="Venepally P."/>
            <person name="Hadjithomas M."/>
            <person name="Karamycheva S."/>
            <person name="Brunk B."/>
            <person name="Roos D."/>
            <person name="Caler E."/>
            <person name="Lorenzi H."/>
        </authorList>
    </citation>
    <scope>NUCLEOTIDE SEQUENCE</scope>
</reference>
<gene>
    <name evidence="6" type="ORF">GNI_071960</name>
</gene>
<dbReference type="AlphaFoldDB" id="A0A023B781"/>
<dbReference type="GO" id="GO:0008138">
    <property type="term" value="F:protein tyrosine/serine/threonine phosphatase activity"/>
    <property type="evidence" value="ECO:0007669"/>
    <property type="project" value="TreeGrafter"/>
</dbReference>
<name>A0A023B781_GRENI</name>
<keyword evidence="3" id="KW-0378">Hydrolase</keyword>
<evidence type="ECO:0000256" key="5">
    <source>
        <dbReference type="SAM" id="MobiDB-lite"/>
    </source>
</evidence>
<evidence type="ECO:0000256" key="3">
    <source>
        <dbReference type="ARBA" id="ARBA00022801"/>
    </source>
</evidence>
<evidence type="ECO:0000256" key="2">
    <source>
        <dbReference type="ARBA" id="ARBA00013064"/>
    </source>
</evidence>
<dbReference type="OrthoDB" id="2017893at2759"/>
<keyword evidence="4" id="KW-0904">Protein phosphatase</keyword>
<dbReference type="PANTHER" id="PTHR45848">
    <property type="entry name" value="DUAL SPECIFICITY PROTEIN PHOSPHATASE 12 FAMILY MEMBER"/>
    <property type="match status" value="1"/>
</dbReference>